<dbReference type="Gene3D" id="3.10.450.360">
    <property type="match status" value="1"/>
</dbReference>
<evidence type="ECO:0000313" key="2">
    <source>
        <dbReference type="EMBL" id="SEA41125.1"/>
    </source>
</evidence>
<name>A0A1H4AYY8_9FLAO</name>
<organism evidence="2 3">
    <name type="scientific">Flavobacterium gillisiae</name>
    <dbReference type="NCBI Taxonomy" id="150146"/>
    <lineage>
        <taxon>Bacteria</taxon>
        <taxon>Pseudomonadati</taxon>
        <taxon>Bacteroidota</taxon>
        <taxon>Flavobacteriia</taxon>
        <taxon>Flavobacteriales</taxon>
        <taxon>Flavobacteriaceae</taxon>
        <taxon>Flavobacterium</taxon>
    </lineage>
</organism>
<dbReference type="PROSITE" id="PS51257">
    <property type="entry name" value="PROKAR_LIPOPROTEIN"/>
    <property type="match status" value="1"/>
</dbReference>
<dbReference type="RefSeq" id="WP_091087076.1">
    <property type="nucleotide sequence ID" value="NZ_FNRD01000004.1"/>
</dbReference>
<dbReference type="InterPro" id="IPR021533">
    <property type="entry name" value="PepSY-like"/>
</dbReference>
<dbReference type="SUPFAM" id="SSF160574">
    <property type="entry name" value="BT0923-like"/>
    <property type="match status" value="1"/>
</dbReference>
<gene>
    <name evidence="2" type="ORF">SAMN05443667_104109</name>
</gene>
<evidence type="ECO:0000259" key="1">
    <source>
        <dbReference type="Pfam" id="PF11396"/>
    </source>
</evidence>
<dbReference type="EMBL" id="FNRD01000004">
    <property type="protein sequence ID" value="SEA41125.1"/>
    <property type="molecule type" value="Genomic_DNA"/>
</dbReference>
<dbReference type="Pfam" id="PF11396">
    <property type="entry name" value="PepSY_like"/>
    <property type="match status" value="1"/>
</dbReference>
<dbReference type="AlphaFoldDB" id="A0A1H4AYY8"/>
<accession>A0A1H4AYY8</accession>
<proteinExistence type="predicted"/>
<feature type="domain" description="Putative beta-lactamase-inhibitor-like PepSY-like" evidence="1">
    <location>
        <begin position="53"/>
        <end position="140"/>
    </location>
</feature>
<sequence>MKNVILFAAIAITSIGCAQSKENKEVPKAVKEAFQKGYPNTKVDWDIEKDGFEAEFKMNGKDASANYNKAGHKLATEIEIKETEMPAKALTYVSTTYPNKKIKETAKITDDKNVVTYEAEVKIDGKICDLIFDASGKFLKLHKD</sequence>
<evidence type="ECO:0000313" key="3">
    <source>
        <dbReference type="Proteomes" id="UP000198951"/>
    </source>
</evidence>
<reference evidence="3" key="1">
    <citation type="submission" date="2016-10" db="EMBL/GenBank/DDBJ databases">
        <authorList>
            <person name="Varghese N."/>
            <person name="Submissions S."/>
        </authorList>
    </citation>
    <scope>NUCLEOTIDE SEQUENCE [LARGE SCALE GENOMIC DNA]</scope>
    <source>
        <strain evidence="3">DSM 22376</strain>
    </source>
</reference>
<keyword evidence="3" id="KW-1185">Reference proteome</keyword>
<dbReference type="STRING" id="150146.SAMN05443667_104109"/>
<dbReference type="Proteomes" id="UP000198951">
    <property type="component" value="Unassembled WGS sequence"/>
</dbReference>
<protein>
    <submittedName>
        <fullName evidence="2">Putative beta-lactamase-inhibitor-like, PepSY-like</fullName>
    </submittedName>
</protein>
<dbReference type="OrthoDB" id="1121502at2"/>